<organism evidence="1">
    <name type="scientific">marine sediment metagenome</name>
    <dbReference type="NCBI Taxonomy" id="412755"/>
    <lineage>
        <taxon>unclassified sequences</taxon>
        <taxon>metagenomes</taxon>
        <taxon>ecological metagenomes</taxon>
    </lineage>
</organism>
<dbReference type="AlphaFoldDB" id="X1LT26"/>
<protein>
    <submittedName>
        <fullName evidence="1">Uncharacterized protein</fullName>
    </submittedName>
</protein>
<reference evidence="1" key="1">
    <citation type="journal article" date="2014" name="Front. Microbiol.">
        <title>High frequency of phylogenetically diverse reductive dehalogenase-homologous genes in deep subseafloor sedimentary metagenomes.</title>
        <authorList>
            <person name="Kawai M."/>
            <person name="Futagami T."/>
            <person name="Toyoda A."/>
            <person name="Takaki Y."/>
            <person name="Nishi S."/>
            <person name="Hori S."/>
            <person name="Arai W."/>
            <person name="Tsubouchi T."/>
            <person name="Morono Y."/>
            <person name="Uchiyama I."/>
            <person name="Ito T."/>
            <person name="Fujiyama A."/>
            <person name="Inagaki F."/>
            <person name="Takami H."/>
        </authorList>
    </citation>
    <scope>NUCLEOTIDE SEQUENCE</scope>
    <source>
        <strain evidence="1">Expedition CK06-06</strain>
    </source>
</reference>
<gene>
    <name evidence="1" type="ORF">S06H3_35345</name>
</gene>
<sequence>MGQTLLTPEELEAVADRIEKVVGIPPNPIRYVTIEEVAKTQLKKVMTDAPWKIGIGIRFLSEEEYQDLLKEAEVEE</sequence>
<proteinExistence type="predicted"/>
<evidence type="ECO:0000313" key="1">
    <source>
        <dbReference type="EMBL" id="GAI22258.1"/>
    </source>
</evidence>
<accession>X1LT26</accession>
<dbReference type="EMBL" id="BARV01021319">
    <property type="protein sequence ID" value="GAI22258.1"/>
    <property type="molecule type" value="Genomic_DNA"/>
</dbReference>
<comment type="caution">
    <text evidence="1">The sequence shown here is derived from an EMBL/GenBank/DDBJ whole genome shotgun (WGS) entry which is preliminary data.</text>
</comment>
<name>X1LT26_9ZZZZ</name>